<proteinExistence type="predicted"/>
<gene>
    <name evidence="1" type="ORF">LSAT_V11C800437040</name>
</gene>
<name>A0A9R1UL72_LACSA</name>
<dbReference type="Proteomes" id="UP000235145">
    <property type="component" value="Unassembled WGS sequence"/>
</dbReference>
<evidence type="ECO:0000313" key="2">
    <source>
        <dbReference type="Proteomes" id="UP000235145"/>
    </source>
</evidence>
<dbReference type="PANTHER" id="PTHR48434:SF1">
    <property type="entry name" value="(RAPE) HYPOTHETICAL PROTEIN"/>
    <property type="match status" value="1"/>
</dbReference>
<organism evidence="1 2">
    <name type="scientific">Lactuca sativa</name>
    <name type="common">Garden lettuce</name>
    <dbReference type="NCBI Taxonomy" id="4236"/>
    <lineage>
        <taxon>Eukaryota</taxon>
        <taxon>Viridiplantae</taxon>
        <taxon>Streptophyta</taxon>
        <taxon>Embryophyta</taxon>
        <taxon>Tracheophyta</taxon>
        <taxon>Spermatophyta</taxon>
        <taxon>Magnoliopsida</taxon>
        <taxon>eudicotyledons</taxon>
        <taxon>Gunneridae</taxon>
        <taxon>Pentapetalae</taxon>
        <taxon>asterids</taxon>
        <taxon>campanulids</taxon>
        <taxon>Asterales</taxon>
        <taxon>Asteraceae</taxon>
        <taxon>Cichorioideae</taxon>
        <taxon>Cichorieae</taxon>
        <taxon>Lactucinae</taxon>
        <taxon>Lactuca</taxon>
    </lineage>
</organism>
<comment type="caution">
    <text evidence="1">The sequence shown here is derived from an EMBL/GenBank/DDBJ whole genome shotgun (WGS) entry which is preliminary data.</text>
</comment>
<dbReference type="EMBL" id="NBSK02000008">
    <property type="protein sequence ID" value="KAJ0189238.1"/>
    <property type="molecule type" value="Genomic_DNA"/>
</dbReference>
<evidence type="ECO:0000313" key="1">
    <source>
        <dbReference type="EMBL" id="KAJ0189238.1"/>
    </source>
</evidence>
<dbReference type="PANTHER" id="PTHR48434">
    <property type="entry name" value="(RAPE) HYPOTHETICAL PROTEIN"/>
    <property type="match status" value="1"/>
</dbReference>
<dbReference type="AlphaFoldDB" id="A0A9R1UL72"/>
<keyword evidence="2" id="KW-1185">Reference proteome</keyword>
<accession>A0A9R1UL72</accession>
<reference evidence="1 2" key="1">
    <citation type="journal article" date="2017" name="Nat. Commun.">
        <title>Genome assembly with in vitro proximity ligation data and whole-genome triplication in lettuce.</title>
        <authorList>
            <person name="Reyes-Chin-Wo S."/>
            <person name="Wang Z."/>
            <person name="Yang X."/>
            <person name="Kozik A."/>
            <person name="Arikit S."/>
            <person name="Song C."/>
            <person name="Xia L."/>
            <person name="Froenicke L."/>
            <person name="Lavelle D.O."/>
            <person name="Truco M.J."/>
            <person name="Xia R."/>
            <person name="Zhu S."/>
            <person name="Xu C."/>
            <person name="Xu H."/>
            <person name="Xu X."/>
            <person name="Cox K."/>
            <person name="Korf I."/>
            <person name="Meyers B.C."/>
            <person name="Michelmore R.W."/>
        </authorList>
    </citation>
    <scope>NUCLEOTIDE SEQUENCE [LARGE SCALE GENOMIC DNA]</scope>
    <source>
        <strain evidence="2">cv. Salinas</strain>
        <tissue evidence="1">Seedlings</tissue>
    </source>
</reference>
<sequence>MAITIPIPPCIDFRKLRVTNVTPLMVHKHQEQEDEEERGWRLPKTCSNPRIKLHHTTQKDHAPSGQVHTKIVMDLDTNPTAYPRFSYYDYQDAWTKAFFIRNYSHSWFIFFDLNFRCEYPRWFINWYKYTGILPNCLPKEIYVGYLKFKELFIQQIPEFEYTLQFTMLFKVEVTFINSLPQTDIDLIARIIEAAISFPEELQKLLQEIRQTPSVSNDSPKSIENEYFSCSSLLKHNVYL</sequence>
<protein>
    <submittedName>
        <fullName evidence="1">Uncharacterized protein</fullName>
    </submittedName>
</protein>